<dbReference type="PROSITE" id="PS50011">
    <property type="entry name" value="PROTEIN_KINASE_DOM"/>
    <property type="match status" value="1"/>
</dbReference>
<proteinExistence type="predicted"/>
<dbReference type="PANTHER" id="PTHR24347">
    <property type="entry name" value="SERINE/THREONINE-PROTEIN KINASE"/>
    <property type="match status" value="1"/>
</dbReference>
<dbReference type="AlphaFoldDB" id="A0A9N8YZ57"/>
<dbReference type="GO" id="GO:0005524">
    <property type="term" value="F:ATP binding"/>
    <property type="evidence" value="ECO:0007669"/>
    <property type="project" value="UniProtKB-KW"/>
</dbReference>
<dbReference type="InterPro" id="IPR008271">
    <property type="entry name" value="Ser/Thr_kinase_AS"/>
</dbReference>
<protein>
    <submittedName>
        <fullName evidence="4">11407_t:CDS:1</fullName>
    </submittedName>
</protein>
<keyword evidence="1" id="KW-0547">Nucleotide-binding</keyword>
<reference evidence="4" key="1">
    <citation type="submission" date="2021-06" db="EMBL/GenBank/DDBJ databases">
        <authorList>
            <person name="Kallberg Y."/>
            <person name="Tangrot J."/>
            <person name="Rosling A."/>
        </authorList>
    </citation>
    <scope>NUCLEOTIDE SEQUENCE</scope>
    <source>
        <strain evidence="4">AZ414A</strain>
    </source>
</reference>
<dbReference type="FunFam" id="1.10.510.10:FF:000571">
    <property type="entry name" value="Maternal embryonic leucine zipper kinase"/>
    <property type="match status" value="1"/>
</dbReference>
<gene>
    <name evidence="4" type="ORF">DEBURN_LOCUS2616</name>
</gene>
<organism evidence="4 5">
    <name type="scientific">Diversispora eburnea</name>
    <dbReference type="NCBI Taxonomy" id="1213867"/>
    <lineage>
        <taxon>Eukaryota</taxon>
        <taxon>Fungi</taxon>
        <taxon>Fungi incertae sedis</taxon>
        <taxon>Mucoromycota</taxon>
        <taxon>Glomeromycotina</taxon>
        <taxon>Glomeromycetes</taxon>
        <taxon>Diversisporales</taxon>
        <taxon>Diversisporaceae</taxon>
        <taxon>Diversispora</taxon>
    </lineage>
</organism>
<dbReference type="Pfam" id="PF00069">
    <property type="entry name" value="Pkinase"/>
    <property type="match status" value="1"/>
</dbReference>
<evidence type="ECO:0000259" key="3">
    <source>
        <dbReference type="PROSITE" id="PS50011"/>
    </source>
</evidence>
<evidence type="ECO:0000256" key="1">
    <source>
        <dbReference type="ARBA" id="ARBA00022741"/>
    </source>
</evidence>
<dbReference type="Gene3D" id="1.10.510.10">
    <property type="entry name" value="Transferase(Phosphotransferase) domain 1"/>
    <property type="match status" value="1"/>
</dbReference>
<dbReference type="OrthoDB" id="40902at2759"/>
<dbReference type="Proteomes" id="UP000789706">
    <property type="component" value="Unassembled WGS sequence"/>
</dbReference>
<comment type="caution">
    <text evidence="4">The sequence shown here is derived from an EMBL/GenBank/DDBJ whole genome shotgun (WGS) entry which is preliminary data.</text>
</comment>
<keyword evidence="5" id="KW-1185">Reference proteome</keyword>
<evidence type="ECO:0000256" key="2">
    <source>
        <dbReference type="ARBA" id="ARBA00022840"/>
    </source>
</evidence>
<dbReference type="InterPro" id="IPR011009">
    <property type="entry name" value="Kinase-like_dom_sf"/>
</dbReference>
<accession>A0A9N8YZ57</accession>
<dbReference type="GO" id="GO:0004672">
    <property type="term" value="F:protein kinase activity"/>
    <property type="evidence" value="ECO:0007669"/>
    <property type="project" value="InterPro"/>
</dbReference>
<dbReference type="SUPFAM" id="SSF56112">
    <property type="entry name" value="Protein kinase-like (PK-like)"/>
    <property type="match status" value="1"/>
</dbReference>
<evidence type="ECO:0000313" key="5">
    <source>
        <dbReference type="Proteomes" id="UP000789706"/>
    </source>
</evidence>
<dbReference type="SMART" id="SM00220">
    <property type="entry name" value="S_TKc"/>
    <property type="match status" value="1"/>
</dbReference>
<evidence type="ECO:0000313" key="4">
    <source>
        <dbReference type="EMBL" id="CAG8459775.1"/>
    </source>
</evidence>
<sequence length="381" mass="43356">MSTIQKILNITEDNNISNRKTKREYLPKEPSLLEKHYSVSKKVLGRGSFAVVKECTDRQQMLTTELDVLKQVNHPNIVSLHDLYETKDAVYIITDLALGGELYNQLLQRGSYTEKDAANLIEQIAHRDLKPENLLFSDKSEFSTLKITDFGLSKILKHHDDILMTACGTPGYVAPEVLTQNGYGKSVDIWSIGVILYTVLCGYTPFWGENQKALFDSILKGVYHFDEDYWSDISDEAKDLINKMLEYNPDKRITAHDALQHPWFKSINVIQGVTRMRKLNDKQSHPSQQYINNYDKVNRINLVNIINLVNTLGSSELFGHIENEIIDEYTKDVNDEKMETNKILINTNSIWSSEGSESDISSIYSISTTSLSLTPSIPNIP</sequence>
<name>A0A9N8YZ57_9GLOM</name>
<dbReference type="EMBL" id="CAJVPK010000147">
    <property type="protein sequence ID" value="CAG8459775.1"/>
    <property type="molecule type" value="Genomic_DNA"/>
</dbReference>
<keyword evidence="2" id="KW-0067">ATP-binding</keyword>
<feature type="domain" description="Protein kinase" evidence="3">
    <location>
        <begin position="38"/>
        <end position="264"/>
    </location>
</feature>
<dbReference type="InterPro" id="IPR000719">
    <property type="entry name" value="Prot_kinase_dom"/>
</dbReference>
<dbReference type="CDD" id="cd05117">
    <property type="entry name" value="STKc_CAMK"/>
    <property type="match status" value="1"/>
</dbReference>
<dbReference type="PROSITE" id="PS00108">
    <property type="entry name" value="PROTEIN_KINASE_ST"/>
    <property type="match status" value="1"/>
</dbReference>